<dbReference type="RefSeq" id="WP_076556047.1">
    <property type="nucleotide sequence ID" value="NZ_FTNU01000021.1"/>
</dbReference>
<evidence type="ECO:0008006" key="4">
    <source>
        <dbReference type="Google" id="ProtNLM"/>
    </source>
</evidence>
<accession>A0A1N7G0N4</accession>
<evidence type="ECO:0000313" key="3">
    <source>
        <dbReference type="Proteomes" id="UP000187495"/>
    </source>
</evidence>
<dbReference type="EMBL" id="FTNU01000021">
    <property type="protein sequence ID" value="SIS06152.1"/>
    <property type="molecule type" value="Genomic_DNA"/>
</dbReference>
<sequence>MGYDNQTGQITSIDANGNLKTVAEMTNATSSNHQHQSNQQTHYTYESNSDRLSNIAIKDDKDNIIKATHYTYDNLGNPVMITTKDHKGDIINQRALTYTPDGQIKSIKDNDKLIATY</sequence>
<dbReference type="Gene3D" id="2.180.10.10">
    <property type="entry name" value="RHS repeat-associated core"/>
    <property type="match status" value="1"/>
</dbReference>
<proteinExistence type="predicted"/>
<name>A0A1N7G0N4_9GAMM</name>
<dbReference type="AlphaFoldDB" id="A0A1N7G0N4"/>
<keyword evidence="3" id="KW-1185">Reference proteome</keyword>
<evidence type="ECO:0000313" key="2">
    <source>
        <dbReference type="EMBL" id="SIS06152.1"/>
    </source>
</evidence>
<feature type="region of interest" description="Disordered" evidence="1">
    <location>
        <begin position="27"/>
        <end position="47"/>
    </location>
</feature>
<dbReference type="Proteomes" id="UP000187495">
    <property type="component" value="Unassembled WGS sequence"/>
</dbReference>
<protein>
    <recommendedName>
        <fullName evidence="4">YD repeat-containing protein</fullName>
    </recommendedName>
</protein>
<feature type="compositionally biased region" description="Low complexity" evidence="1">
    <location>
        <begin position="29"/>
        <end position="45"/>
    </location>
</feature>
<evidence type="ECO:0000256" key="1">
    <source>
        <dbReference type="SAM" id="MobiDB-lite"/>
    </source>
</evidence>
<reference evidence="3" key="1">
    <citation type="submission" date="2017-01" db="EMBL/GenBank/DDBJ databases">
        <authorList>
            <person name="Varghese N."/>
            <person name="Submissions S."/>
        </authorList>
    </citation>
    <scope>NUCLEOTIDE SEQUENCE [LARGE SCALE GENOMIC DNA]</scope>
    <source>
        <strain evidence="3">DSM 21768</strain>
    </source>
</reference>
<gene>
    <name evidence="2" type="ORF">SAMN02745664_12113</name>
</gene>
<organism evidence="2 3">
    <name type="scientific">Moraxella cuniculi DSM 21768</name>
    <dbReference type="NCBI Taxonomy" id="1122245"/>
    <lineage>
        <taxon>Bacteria</taxon>
        <taxon>Pseudomonadati</taxon>
        <taxon>Pseudomonadota</taxon>
        <taxon>Gammaproteobacteria</taxon>
        <taxon>Moraxellales</taxon>
        <taxon>Moraxellaceae</taxon>
        <taxon>Moraxella</taxon>
    </lineage>
</organism>